<keyword evidence="3" id="KW-1185">Reference proteome</keyword>
<reference evidence="2 3" key="1">
    <citation type="journal article" date="2015" name="Genome Biol. Evol.">
        <title>Comparative Genomics of a Bacterivorous Green Alga Reveals Evolutionary Causalities and Consequences of Phago-Mixotrophic Mode of Nutrition.</title>
        <authorList>
            <person name="Burns J.A."/>
            <person name="Paasch A."/>
            <person name="Narechania A."/>
            <person name="Kim E."/>
        </authorList>
    </citation>
    <scope>NUCLEOTIDE SEQUENCE [LARGE SCALE GENOMIC DNA]</scope>
    <source>
        <strain evidence="2 3">PLY_AMNH</strain>
    </source>
</reference>
<name>A0AAE0L2V1_9CHLO</name>
<dbReference type="Proteomes" id="UP001190700">
    <property type="component" value="Unassembled WGS sequence"/>
</dbReference>
<dbReference type="AlphaFoldDB" id="A0AAE0L2V1"/>
<evidence type="ECO:0000256" key="1">
    <source>
        <dbReference type="SAM" id="MobiDB-lite"/>
    </source>
</evidence>
<comment type="caution">
    <text evidence="2">The sequence shown here is derived from an EMBL/GenBank/DDBJ whole genome shotgun (WGS) entry which is preliminary data.</text>
</comment>
<sequence length="283" mass="31122">MLYSGGPDIQRLIHEFEKQLEHATPTLVALKESFGKNDEPLSGFADSHRHRQQPDGNRGGARNSLRQLKQAAGGAGEVQHFPMLHFDSATTVENDTVKHDTVDITASDTNDNAMPFRKQFADSEPPFEKSFMDKMPATLDFNDNSESDIEDEDGRMAVRYNVPPPAPRVGGVRMPRNGLADCLTAAAVPALFVCLSMCLIEATTGSALCCGIATPSVVSADGFWFTDTVPCNTMDFVTDHNFSLDSGFLDTDYFDISNLDFKIENNNNFNFCEFCTVDHFQGG</sequence>
<feature type="region of interest" description="Disordered" evidence="1">
    <location>
        <begin position="39"/>
        <end position="63"/>
    </location>
</feature>
<protein>
    <submittedName>
        <fullName evidence="2">Uncharacterized protein</fullName>
    </submittedName>
</protein>
<gene>
    <name evidence="2" type="ORF">CYMTET_21461</name>
</gene>
<accession>A0AAE0L2V1</accession>
<proteinExistence type="predicted"/>
<dbReference type="EMBL" id="LGRX02010562">
    <property type="protein sequence ID" value="KAK3270121.1"/>
    <property type="molecule type" value="Genomic_DNA"/>
</dbReference>
<evidence type="ECO:0000313" key="2">
    <source>
        <dbReference type="EMBL" id="KAK3270121.1"/>
    </source>
</evidence>
<evidence type="ECO:0000313" key="3">
    <source>
        <dbReference type="Proteomes" id="UP001190700"/>
    </source>
</evidence>
<organism evidence="2 3">
    <name type="scientific">Cymbomonas tetramitiformis</name>
    <dbReference type="NCBI Taxonomy" id="36881"/>
    <lineage>
        <taxon>Eukaryota</taxon>
        <taxon>Viridiplantae</taxon>
        <taxon>Chlorophyta</taxon>
        <taxon>Pyramimonadophyceae</taxon>
        <taxon>Pyramimonadales</taxon>
        <taxon>Pyramimonadaceae</taxon>
        <taxon>Cymbomonas</taxon>
    </lineage>
</organism>